<dbReference type="SUPFAM" id="SSF56672">
    <property type="entry name" value="DNA/RNA polymerases"/>
    <property type="match status" value="1"/>
</dbReference>
<evidence type="ECO:0000259" key="2">
    <source>
        <dbReference type="PROSITE" id="PS50878"/>
    </source>
</evidence>
<feature type="region of interest" description="Disordered" evidence="1">
    <location>
        <begin position="1"/>
        <end position="28"/>
    </location>
</feature>
<dbReference type="CDD" id="cd01650">
    <property type="entry name" value="RT_nLTR_like"/>
    <property type="match status" value="1"/>
</dbReference>
<evidence type="ECO:0000313" key="4">
    <source>
        <dbReference type="Proteomes" id="UP000288805"/>
    </source>
</evidence>
<keyword evidence="3" id="KW-0548">Nucleotidyltransferase</keyword>
<dbReference type="EMBL" id="QGNW01000201">
    <property type="protein sequence ID" value="RVW85675.1"/>
    <property type="molecule type" value="Genomic_DNA"/>
</dbReference>
<name>A0A438HMF8_VITVI</name>
<organism evidence="3 4">
    <name type="scientific">Vitis vinifera</name>
    <name type="common">Grape</name>
    <dbReference type="NCBI Taxonomy" id="29760"/>
    <lineage>
        <taxon>Eukaryota</taxon>
        <taxon>Viridiplantae</taxon>
        <taxon>Streptophyta</taxon>
        <taxon>Embryophyta</taxon>
        <taxon>Tracheophyta</taxon>
        <taxon>Spermatophyta</taxon>
        <taxon>Magnoliopsida</taxon>
        <taxon>eudicotyledons</taxon>
        <taxon>Gunneridae</taxon>
        <taxon>Pentapetalae</taxon>
        <taxon>rosids</taxon>
        <taxon>Vitales</taxon>
        <taxon>Vitaceae</taxon>
        <taxon>Viteae</taxon>
        <taxon>Vitis</taxon>
    </lineage>
</organism>
<dbReference type="PANTHER" id="PTHR33116:SF78">
    <property type="entry name" value="OS12G0587133 PROTEIN"/>
    <property type="match status" value="1"/>
</dbReference>
<feature type="compositionally biased region" description="Basic and acidic residues" evidence="1">
    <location>
        <begin position="379"/>
        <end position="399"/>
    </location>
</feature>
<evidence type="ECO:0000313" key="3">
    <source>
        <dbReference type="EMBL" id="RVW85675.1"/>
    </source>
</evidence>
<dbReference type="InterPro" id="IPR025558">
    <property type="entry name" value="DUF4283"/>
</dbReference>
<feature type="compositionally biased region" description="Basic and acidic residues" evidence="1">
    <location>
        <begin position="412"/>
        <end position="421"/>
    </location>
</feature>
<dbReference type="Proteomes" id="UP000288805">
    <property type="component" value="Unassembled WGS sequence"/>
</dbReference>
<gene>
    <name evidence="3" type="primary">LIN1_361</name>
    <name evidence="3" type="ORF">CK203_033423</name>
</gene>
<dbReference type="InterPro" id="IPR043502">
    <property type="entry name" value="DNA/RNA_pol_sf"/>
</dbReference>
<feature type="region of interest" description="Disordered" evidence="1">
    <location>
        <begin position="538"/>
        <end position="558"/>
    </location>
</feature>
<dbReference type="InterPro" id="IPR036691">
    <property type="entry name" value="Endo/exonu/phosph_ase_sf"/>
</dbReference>
<evidence type="ECO:0000256" key="1">
    <source>
        <dbReference type="SAM" id="MobiDB-lite"/>
    </source>
</evidence>
<sequence>MRESESEGFRGVESKEGESRAENRGRRKGNRVVVESKLFEVETEERNGKRHVVISESKGELVSWVRLGPASVGLVLEGLSQCLRNGEEGRWEKGWKEKGRFYSMVREANRAGCFIRLGVTDMEKRRFGICIPRGGKEKGGWLAVKEALRREGCWLDEKESDQGVRESGKLYAEVVKGLELRDTTRFRVEIKEEETKNNVSRLRQCLIGKWSPSSAREEDLACLGWAAARTWGLRGKLGLARLGKGCALLEFEKAEEAEKVLASGERLVGGIQMGLEVWSPKFGCAPEGENRKEAWVRIVGLPISLWVPSILKRMGEACGGFLDVDPLTERKEDMEWARIRVKLPEGVLPSSMEIGVEGEVYVVTLWWEILPEIRKKKGDGRDGCGRQRGEVRGEEEPRAGWRVGENLSAVPKEQRRSEDGTGKQGQKWDYGQITQGGPVNKKVEWAAMGKEGEPTEGKASDGLDLLSHGPAIKVGGGLGQTRVQKKGMDYGDGLGLKLEEEFIKCREKEANGMQQQALQCSVAERAIMDEALRYGSVSNLRGGPPEGKQDGARSLRGPSVSREDCWDLIEINSDALEVQNPECTPVLMESQAQRSEKETKWEDSSLAKFSKLLGFSVEGLEREILDFLSKIRKRRERIHSKGLLEKSKFERELKRGANDVNKRRIIKSVIRKQKTGELLKQLGQRGGVLICWDKRSLELLEWEEGQFSISCKFRTVENKAIWVFTGVYGPFTKEDRECLWEEFGAIRGLWGEPWCVGGDFNVILSQGERSRQGRISPAMRRFAQVMNDLELVDLPLQGGTFTWSGGFQNQAWARLDRFMVSPSWLDQFRNVTQKRLSRPISDHFPIIIEGGGIKRGPVPFRFENMWLQVEGFKDLLRSWWQGMSVSGRASYRLATKLKVVKQNLKVWNKEVFGNLESNKMAALQQVDYWDQVEEEQDVKNGIVDAFQRLLTEDSEWKADIGGLDLNQISQQEADTLELPFTEEEVHLALMGMNGDKAPGPDGFTGAFWQFCWEFVKEEILEMFKEFHEQKAFLKSLNTTFLVLIPKKGGAEELGDFRPISLVGGLYKLLAKVLANRIKNVVGKVVSSDQNAFVMNRQILDASLIANEVIDSWKKRGEKGLICKLDIEKAYDSVNWKFLMRVMQKMGFGVKWREWIWSCISTAKFSVLINGEPAGFFSSSRGLRQGDPLSPYLFIMGMEVLSAFIRRAVEGGCISGCRIQRGRGQAVNISHLLFADDAIVFCEAKKDDMTFLSWILCWFEAASGLRINLAKSEIIPVGEVEEILEMAVELGCKVGKLPSTYLGLPLGAPNKAGSVWDGVEERMRWKLALWKRQYISKGGRIALIKSTLASMPLYQMSLFRMPRVVARRLEKLQRDFLWGGGSMERKAHLVNWERVCMGKEKGGLGLRKLIPLNKALLGKWVWRFANAKEEMWKRVLVAKYGQEEFGWRTKKANGVFGVGVWKEVMKEADWCWDKMNFKVGKGTKIRFWKDPWCGEVELARRFPQLFNMAAQRSATVGELWDHNSDLGSWNLRFLRGFNDWELNMVVELLQILRSQRITMEEDLALWKGGKNGKFEVKEAYELLISHSTLLFPKKGIWVENVPSKLAFFAWEATWGRVLTLDRLQKRGWQLPNRCYLCGMDEENVNHLLIHCTVAKVLWGIVLGLVGAQWVFPESVKEVIVSWKDIEGIWSTILLQKSGSSENGNKNSFHLTFMVYQTGSNLL</sequence>
<dbReference type="PANTHER" id="PTHR33116">
    <property type="entry name" value="REVERSE TRANSCRIPTASE ZINC-BINDING DOMAIN-CONTAINING PROTEIN-RELATED-RELATED"/>
    <property type="match status" value="1"/>
</dbReference>
<dbReference type="Gene3D" id="3.60.10.10">
    <property type="entry name" value="Endonuclease/exonuclease/phosphatase"/>
    <property type="match status" value="1"/>
</dbReference>
<protein>
    <submittedName>
        <fullName evidence="3">LINE-1 reverse transcriptase-like</fullName>
    </submittedName>
</protein>
<dbReference type="Pfam" id="PF14111">
    <property type="entry name" value="DUF4283"/>
    <property type="match status" value="1"/>
</dbReference>
<keyword evidence="3" id="KW-0808">Transferase</keyword>
<dbReference type="SUPFAM" id="SSF56219">
    <property type="entry name" value="DNase I-like"/>
    <property type="match status" value="1"/>
</dbReference>
<feature type="compositionally biased region" description="Basic and acidic residues" evidence="1">
    <location>
        <begin position="1"/>
        <end position="24"/>
    </location>
</feature>
<keyword evidence="3" id="KW-0695">RNA-directed DNA polymerase</keyword>
<reference evidence="3 4" key="1">
    <citation type="journal article" date="2018" name="PLoS Genet.">
        <title>Population sequencing reveals clonal diversity and ancestral inbreeding in the grapevine cultivar Chardonnay.</title>
        <authorList>
            <person name="Roach M.J."/>
            <person name="Johnson D.L."/>
            <person name="Bohlmann J."/>
            <person name="van Vuuren H.J."/>
            <person name="Jones S.J."/>
            <person name="Pretorius I.S."/>
            <person name="Schmidt S.A."/>
            <person name="Borneman A.R."/>
        </authorList>
    </citation>
    <scope>NUCLEOTIDE SEQUENCE [LARGE SCALE GENOMIC DNA]</scope>
    <source>
        <strain evidence="4">cv. Chardonnay</strain>
        <tissue evidence="3">Leaf</tissue>
    </source>
</reference>
<dbReference type="InterPro" id="IPR026960">
    <property type="entry name" value="RVT-Znf"/>
</dbReference>
<comment type="caution">
    <text evidence="3">The sequence shown here is derived from an EMBL/GenBank/DDBJ whole genome shotgun (WGS) entry which is preliminary data.</text>
</comment>
<feature type="domain" description="Reverse transcriptase" evidence="2">
    <location>
        <begin position="1025"/>
        <end position="1305"/>
    </location>
</feature>
<dbReference type="PROSITE" id="PS50878">
    <property type="entry name" value="RT_POL"/>
    <property type="match status" value="1"/>
</dbReference>
<accession>A0A438HMF8</accession>
<dbReference type="InterPro" id="IPR000477">
    <property type="entry name" value="RT_dom"/>
</dbReference>
<dbReference type="GO" id="GO:0003964">
    <property type="term" value="F:RNA-directed DNA polymerase activity"/>
    <property type="evidence" value="ECO:0007669"/>
    <property type="project" value="UniProtKB-KW"/>
</dbReference>
<proteinExistence type="predicted"/>
<dbReference type="Pfam" id="PF13966">
    <property type="entry name" value="zf-RVT"/>
    <property type="match status" value="1"/>
</dbReference>
<feature type="region of interest" description="Disordered" evidence="1">
    <location>
        <begin position="377"/>
        <end position="436"/>
    </location>
</feature>
<dbReference type="Pfam" id="PF00078">
    <property type="entry name" value="RVT_1"/>
    <property type="match status" value="1"/>
</dbReference>